<comment type="caution">
    <text evidence="1">The sequence shown here is derived from an EMBL/GenBank/DDBJ whole genome shotgun (WGS) entry which is preliminary data.</text>
</comment>
<keyword evidence="2" id="KW-1185">Reference proteome</keyword>
<sequence>MDDEFSCARPQWTNPEAGDDPWSLPVEPVSPWGRQARVVRMEAQRVYPVIPAPRMSPENDG</sequence>
<dbReference type="Proteomes" id="UP000249915">
    <property type="component" value="Unassembled WGS sequence"/>
</dbReference>
<dbReference type="AlphaFoldDB" id="A0A2V4BAK1"/>
<dbReference type="RefSeq" id="WP_112280319.1">
    <property type="nucleotide sequence ID" value="NZ_MASW01000001.1"/>
</dbReference>
<name>A0A2V4BAK1_9PSEU</name>
<evidence type="ECO:0000313" key="1">
    <source>
        <dbReference type="EMBL" id="PXY32280.1"/>
    </source>
</evidence>
<dbReference type="EMBL" id="MASW01000001">
    <property type="protein sequence ID" value="PXY32280.1"/>
    <property type="molecule type" value="Genomic_DNA"/>
</dbReference>
<gene>
    <name evidence="1" type="ORF">BAY60_08350</name>
</gene>
<protein>
    <submittedName>
        <fullName evidence="1">Uncharacterized protein</fullName>
    </submittedName>
</protein>
<reference evidence="1 2" key="1">
    <citation type="submission" date="2016-07" db="EMBL/GenBank/DDBJ databases">
        <title>Draft genome sequence of Prauserella muralis DSM 45305, isolated from a mould-covered wall in an indoor environment.</title>
        <authorList>
            <person name="Ruckert C."/>
            <person name="Albersmeier A."/>
            <person name="Jiang C.-L."/>
            <person name="Jiang Y."/>
            <person name="Kalinowski J."/>
            <person name="Schneider O."/>
            <person name="Winkler A."/>
            <person name="Zotchev S.B."/>
        </authorList>
    </citation>
    <scope>NUCLEOTIDE SEQUENCE [LARGE SCALE GENOMIC DNA]</scope>
    <source>
        <strain evidence="1 2">DSM 45305</strain>
    </source>
</reference>
<organism evidence="1 2">
    <name type="scientific">Prauserella muralis</name>
    <dbReference type="NCBI Taxonomy" id="588067"/>
    <lineage>
        <taxon>Bacteria</taxon>
        <taxon>Bacillati</taxon>
        <taxon>Actinomycetota</taxon>
        <taxon>Actinomycetes</taxon>
        <taxon>Pseudonocardiales</taxon>
        <taxon>Pseudonocardiaceae</taxon>
        <taxon>Prauserella</taxon>
    </lineage>
</organism>
<proteinExistence type="predicted"/>
<evidence type="ECO:0000313" key="2">
    <source>
        <dbReference type="Proteomes" id="UP000249915"/>
    </source>
</evidence>
<accession>A0A2V4BAK1</accession>